<dbReference type="STRING" id="249352.SAMN05444395_103248"/>
<feature type="domain" description="Beta-Casp" evidence="3">
    <location>
        <begin position="247"/>
        <end position="366"/>
    </location>
</feature>
<dbReference type="SUPFAM" id="SSF56281">
    <property type="entry name" value="Metallo-hydrolase/oxidoreductase"/>
    <property type="match status" value="1"/>
</dbReference>
<dbReference type="GO" id="GO:0004521">
    <property type="term" value="F:RNA endonuclease activity"/>
    <property type="evidence" value="ECO:0007669"/>
    <property type="project" value="TreeGrafter"/>
</dbReference>
<evidence type="ECO:0000313" key="5">
    <source>
        <dbReference type="Proteomes" id="UP000077164"/>
    </source>
</evidence>
<evidence type="ECO:0000256" key="1">
    <source>
        <dbReference type="ARBA" id="ARBA00022801"/>
    </source>
</evidence>
<dbReference type="Gene3D" id="3.40.50.10890">
    <property type="match status" value="1"/>
</dbReference>
<dbReference type="CDD" id="cd16295">
    <property type="entry name" value="TTHA0252-CPSF-like_MBL-fold"/>
    <property type="match status" value="1"/>
</dbReference>
<protein>
    <submittedName>
        <fullName evidence="4">MBL fold metallo-hydrolase</fullName>
    </submittedName>
</protein>
<gene>
    <name evidence="4" type="ORF">FBFR_08775</name>
</gene>
<dbReference type="Gene3D" id="3.60.15.10">
    <property type="entry name" value="Ribonuclease Z/Hydroxyacylglutathione hydrolase-like"/>
    <property type="match status" value="1"/>
</dbReference>
<dbReference type="PANTHER" id="PTHR11203:SF37">
    <property type="entry name" value="INTEGRATOR COMPLEX SUBUNIT 11"/>
    <property type="match status" value="1"/>
</dbReference>
<keyword evidence="1 4" id="KW-0378">Hydrolase</keyword>
<accession>A0A167X1Q2</accession>
<keyword evidence="5" id="KW-1185">Reference proteome</keyword>
<dbReference type="RefSeq" id="WP_066079866.1">
    <property type="nucleotide sequence ID" value="NZ_FRDK01000003.1"/>
</dbReference>
<comment type="caution">
    <text evidence="4">The sequence shown here is derived from an EMBL/GenBank/DDBJ whole genome shotgun (WGS) entry which is preliminary data.</text>
</comment>
<organism evidence="4 5">
    <name type="scientific">Flavobacterium fryxellicola</name>
    <dbReference type="NCBI Taxonomy" id="249352"/>
    <lineage>
        <taxon>Bacteria</taxon>
        <taxon>Pseudomonadati</taxon>
        <taxon>Bacteroidota</taxon>
        <taxon>Flavobacteriia</taxon>
        <taxon>Flavobacteriales</taxon>
        <taxon>Flavobacteriaceae</taxon>
        <taxon>Flavobacterium</taxon>
    </lineage>
</organism>
<evidence type="ECO:0000259" key="3">
    <source>
        <dbReference type="SMART" id="SM01027"/>
    </source>
</evidence>
<evidence type="ECO:0000259" key="2">
    <source>
        <dbReference type="SMART" id="SM00849"/>
    </source>
</evidence>
<dbReference type="Pfam" id="PF00753">
    <property type="entry name" value="Lactamase_B"/>
    <property type="match status" value="1"/>
</dbReference>
<dbReference type="Pfam" id="PF10996">
    <property type="entry name" value="Beta-Casp"/>
    <property type="match status" value="1"/>
</dbReference>
<name>A0A167X1Q2_9FLAO</name>
<dbReference type="InterPro" id="IPR022712">
    <property type="entry name" value="Beta_Casp"/>
</dbReference>
<dbReference type="SMART" id="SM00849">
    <property type="entry name" value="Lactamase_B"/>
    <property type="match status" value="1"/>
</dbReference>
<sequence>MKVKFIGGVGTVTGSKTLIESNGIRILIDCGLFQGIKPLRELNWDPLPVLPSTIDFVLLTHGHLDHCGWLPRLVNQGFKGKIYCTSPTKDITKLILLDSAKIQEEEANKANEGKYSKHEVAEPLYTIEQVEKVFPLFRVIKIQEPIALDAEIEAIYTNAGHILGACSIALTLENKTLVFSGDIGRDDDVLMYPPTKPKKADYVFLESTYGNRLHPHSDTKLELETYINNTIEKGGTVIIPSFAVERAQTIMYLLWQLREEDRIPNVPYIIDTPMGINALNIFSDNPKWHKLSVEECAQMSKMFSLVSDYQETMELILNERPKVVIAASGMVTGGRVLSYLEHYIVLPQTTVILVGYQAEGTRGRKLLEGAEEIKIHGHYYPVKANILEIGGLSAHGDQKDLLNWLSELENKPTRVFLVHGENEPLDELRIKVYEKYGFDCKIPLMGQEFEL</sequence>
<dbReference type="PANTHER" id="PTHR11203">
    <property type="entry name" value="CLEAVAGE AND POLYADENYLATION SPECIFICITY FACTOR FAMILY MEMBER"/>
    <property type="match status" value="1"/>
</dbReference>
<dbReference type="InterPro" id="IPR036866">
    <property type="entry name" value="RibonucZ/Hydroxyglut_hydro"/>
</dbReference>
<proteinExistence type="predicted"/>
<dbReference type="InterPro" id="IPR050698">
    <property type="entry name" value="MBL"/>
</dbReference>
<dbReference type="Proteomes" id="UP000077164">
    <property type="component" value="Unassembled WGS sequence"/>
</dbReference>
<dbReference type="InterPro" id="IPR001279">
    <property type="entry name" value="Metallo-B-lactamas"/>
</dbReference>
<dbReference type="EMBL" id="LVJE01000013">
    <property type="protein sequence ID" value="OAB27943.1"/>
    <property type="molecule type" value="Genomic_DNA"/>
</dbReference>
<evidence type="ECO:0000313" key="4">
    <source>
        <dbReference type="EMBL" id="OAB27943.1"/>
    </source>
</evidence>
<dbReference type="Pfam" id="PF07521">
    <property type="entry name" value="RMMBL"/>
    <property type="match status" value="1"/>
</dbReference>
<feature type="domain" description="Metallo-beta-lactamase" evidence="2">
    <location>
        <begin position="13"/>
        <end position="242"/>
    </location>
</feature>
<dbReference type="InterPro" id="IPR011108">
    <property type="entry name" value="RMMBL"/>
</dbReference>
<dbReference type="SMART" id="SM01027">
    <property type="entry name" value="Beta-Casp"/>
    <property type="match status" value="1"/>
</dbReference>
<reference evidence="4 5" key="1">
    <citation type="submission" date="2016-03" db="EMBL/GenBank/DDBJ databases">
        <title>Draft genome sequence of Flavobacterium fryxellicola DSM 16209.</title>
        <authorList>
            <person name="Shin S.-K."/>
            <person name="Yi H."/>
        </authorList>
    </citation>
    <scope>NUCLEOTIDE SEQUENCE [LARGE SCALE GENOMIC DNA]</scope>
    <source>
        <strain evidence="4 5">DSM 16209</strain>
    </source>
</reference>
<dbReference type="OrthoDB" id="9803916at2"/>
<dbReference type="GO" id="GO:0016787">
    <property type="term" value="F:hydrolase activity"/>
    <property type="evidence" value="ECO:0007669"/>
    <property type="project" value="UniProtKB-KW"/>
</dbReference>
<dbReference type="AlphaFoldDB" id="A0A167X1Q2"/>